<organism evidence="2 3">
    <name type="scientific">Liparis tanakae</name>
    <name type="common">Tanaka's snailfish</name>
    <dbReference type="NCBI Taxonomy" id="230148"/>
    <lineage>
        <taxon>Eukaryota</taxon>
        <taxon>Metazoa</taxon>
        <taxon>Chordata</taxon>
        <taxon>Craniata</taxon>
        <taxon>Vertebrata</taxon>
        <taxon>Euteleostomi</taxon>
        <taxon>Actinopterygii</taxon>
        <taxon>Neopterygii</taxon>
        <taxon>Teleostei</taxon>
        <taxon>Neoteleostei</taxon>
        <taxon>Acanthomorphata</taxon>
        <taxon>Eupercaria</taxon>
        <taxon>Perciformes</taxon>
        <taxon>Cottioidei</taxon>
        <taxon>Cottales</taxon>
        <taxon>Liparidae</taxon>
        <taxon>Liparis</taxon>
    </lineage>
</organism>
<keyword evidence="3" id="KW-1185">Reference proteome</keyword>
<dbReference type="Proteomes" id="UP000314294">
    <property type="component" value="Unassembled WGS sequence"/>
</dbReference>
<feature type="compositionally biased region" description="Basic and acidic residues" evidence="1">
    <location>
        <begin position="83"/>
        <end position="92"/>
    </location>
</feature>
<feature type="region of interest" description="Disordered" evidence="1">
    <location>
        <begin position="83"/>
        <end position="103"/>
    </location>
</feature>
<proteinExistence type="predicted"/>
<evidence type="ECO:0000313" key="2">
    <source>
        <dbReference type="EMBL" id="TNN43244.1"/>
    </source>
</evidence>
<accession>A0A4Z2FRB3</accession>
<dbReference type="AlphaFoldDB" id="A0A4Z2FRB3"/>
<evidence type="ECO:0000313" key="3">
    <source>
        <dbReference type="Proteomes" id="UP000314294"/>
    </source>
</evidence>
<protein>
    <submittedName>
        <fullName evidence="2">Uncharacterized protein</fullName>
    </submittedName>
</protein>
<feature type="compositionally biased region" description="Polar residues" evidence="1">
    <location>
        <begin position="94"/>
        <end position="103"/>
    </location>
</feature>
<name>A0A4Z2FRB3_9TELE</name>
<comment type="caution">
    <text evidence="2">The sequence shown here is derived from an EMBL/GenBank/DDBJ whole genome shotgun (WGS) entry which is preliminary data.</text>
</comment>
<dbReference type="EMBL" id="SRLO01000980">
    <property type="protein sequence ID" value="TNN43244.1"/>
    <property type="molecule type" value="Genomic_DNA"/>
</dbReference>
<sequence>MSRQLGLSAMRVVITSRSFLSWRSQGREPVISWWRNASFRGLKDKRKAKTSNIEWGQIDPKGHRRVNRAQAIYVALRLKSLDAHPGSEDRHTQPKNMTNSRIL</sequence>
<gene>
    <name evidence="2" type="ORF">EYF80_046570</name>
</gene>
<reference evidence="2 3" key="1">
    <citation type="submission" date="2019-03" db="EMBL/GenBank/DDBJ databases">
        <title>First draft genome of Liparis tanakae, snailfish: a comprehensive survey of snailfish specific genes.</title>
        <authorList>
            <person name="Kim W."/>
            <person name="Song I."/>
            <person name="Jeong J.-H."/>
            <person name="Kim D."/>
            <person name="Kim S."/>
            <person name="Ryu S."/>
            <person name="Song J.Y."/>
            <person name="Lee S.K."/>
        </authorList>
    </citation>
    <scope>NUCLEOTIDE SEQUENCE [LARGE SCALE GENOMIC DNA]</scope>
    <source>
        <tissue evidence="2">Muscle</tissue>
    </source>
</reference>
<evidence type="ECO:0000256" key="1">
    <source>
        <dbReference type="SAM" id="MobiDB-lite"/>
    </source>
</evidence>